<keyword evidence="1 2" id="KW-0732">Signal</keyword>
<comment type="caution">
    <text evidence="4">The sequence shown here is derived from an EMBL/GenBank/DDBJ whole genome shotgun (WGS) entry which is preliminary data.</text>
</comment>
<name>A0A418YII5_9GAMM</name>
<dbReference type="AlphaFoldDB" id="A0A418YII5"/>
<dbReference type="RefSeq" id="WP_119909263.1">
    <property type="nucleotide sequence ID" value="NZ_QZCH01000002.1"/>
</dbReference>
<evidence type="ECO:0000259" key="3">
    <source>
        <dbReference type="Pfam" id="PF13505"/>
    </source>
</evidence>
<dbReference type="OrthoDB" id="6384953at2"/>
<reference evidence="4 5" key="2">
    <citation type="submission" date="2019-01" db="EMBL/GenBank/DDBJ databases">
        <title>Motilimonas pumilus sp. nov., isolated from the gut of sea cucumber (Apostichopus japonicus).</title>
        <authorList>
            <person name="Wang F.-Q."/>
            <person name="Ren L.-H."/>
            <person name="Lin Y.-W."/>
            <person name="Sun G.-H."/>
            <person name="Du Z.-J."/>
            <person name="Zhao J.-X."/>
            <person name="Liu X.-J."/>
            <person name="Liu L.-J."/>
        </authorList>
    </citation>
    <scope>NUCLEOTIDE SEQUENCE [LARGE SCALE GENOMIC DNA]</scope>
    <source>
        <strain evidence="4 5">PLHSC7-2</strain>
    </source>
</reference>
<keyword evidence="5" id="KW-1185">Reference proteome</keyword>
<feature type="domain" description="Outer membrane protein beta-barrel" evidence="3">
    <location>
        <begin position="10"/>
        <end position="178"/>
    </location>
</feature>
<dbReference type="Gene3D" id="2.40.160.20">
    <property type="match status" value="1"/>
</dbReference>
<dbReference type="InterPro" id="IPR027385">
    <property type="entry name" value="Beta-barrel_OMP"/>
</dbReference>
<accession>A0A418YII5</accession>
<dbReference type="Proteomes" id="UP000283255">
    <property type="component" value="Unassembled WGS sequence"/>
</dbReference>
<proteinExistence type="predicted"/>
<evidence type="ECO:0000256" key="2">
    <source>
        <dbReference type="SAM" id="SignalP"/>
    </source>
</evidence>
<feature type="chain" id="PRO_5019556504" evidence="2">
    <location>
        <begin position="22"/>
        <end position="178"/>
    </location>
</feature>
<organism evidence="4 5">
    <name type="scientific">Motilimonas pumila</name>
    <dbReference type="NCBI Taxonomy" id="2303987"/>
    <lineage>
        <taxon>Bacteria</taxon>
        <taxon>Pseudomonadati</taxon>
        <taxon>Pseudomonadota</taxon>
        <taxon>Gammaproteobacteria</taxon>
        <taxon>Alteromonadales</taxon>
        <taxon>Alteromonadales genera incertae sedis</taxon>
        <taxon>Motilimonas</taxon>
    </lineage>
</organism>
<gene>
    <name evidence="4" type="ORF">D1Z90_02990</name>
</gene>
<evidence type="ECO:0000256" key="1">
    <source>
        <dbReference type="ARBA" id="ARBA00022729"/>
    </source>
</evidence>
<protein>
    <submittedName>
        <fullName evidence="4">Porin family protein</fullName>
    </submittedName>
</protein>
<reference evidence="4 5" key="1">
    <citation type="submission" date="2018-09" db="EMBL/GenBank/DDBJ databases">
        <authorList>
            <person name="Wang F."/>
        </authorList>
    </citation>
    <scope>NUCLEOTIDE SEQUENCE [LARGE SCALE GENOMIC DNA]</scope>
    <source>
        <strain evidence="4 5">PLHSC7-2</strain>
    </source>
</reference>
<evidence type="ECO:0000313" key="5">
    <source>
        <dbReference type="Proteomes" id="UP000283255"/>
    </source>
</evidence>
<evidence type="ECO:0000313" key="4">
    <source>
        <dbReference type="EMBL" id="RJG50461.1"/>
    </source>
</evidence>
<dbReference type="InterPro" id="IPR011250">
    <property type="entry name" value="OMP/PagP_B-barrel"/>
</dbReference>
<dbReference type="SUPFAM" id="SSF56925">
    <property type="entry name" value="OMPA-like"/>
    <property type="match status" value="1"/>
</dbReference>
<sequence>MKKLPLMLGLLAFTTSGATFADDIDWFVGGTLGYQKNGTDNAGGYDDDDGVYGVQGGAYLGENHNHRVSLGYSFNESDTPIGHVKLESIIASYDYMVPFTSNGKWSWFVGPSIASSKVDDNTGSDSAFSWGGQTGVNWQITEHINTDLGYRYMSHDFDSDDSVIDDSQQVYMTLNFRF</sequence>
<feature type="signal peptide" evidence="2">
    <location>
        <begin position="1"/>
        <end position="21"/>
    </location>
</feature>
<dbReference type="EMBL" id="QZCH01000002">
    <property type="protein sequence ID" value="RJG50461.1"/>
    <property type="molecule type" value="Genomic_DNA"/>
</dbReference>
<dbReference type="Pfam" id="PF13505">
    <property type="entry name" value="OMP_b-brl"/>
    <property type="match status" value="1"/>
</dbReference>